<organism evidence="1 2">
    <name type="scientific">Snuella lapsa</name>
    <dbReference type="NCBI Taxonomy" id="870481"/>
    <lineage>
        <taxon>Bacteria</taxon>
        <taxon>Pseudomonadati</taxon>
        <taxon>Bacteroidota</taxon>
        <taxon>Flavobacteriia</taxon>
        <taxon>Flavobacteriales</taxon>
        <taxon>Flavobacteriaceae</taxon>
        <taxon>Snuella</taxon>
    </lineage>
</organism>
<dbReference type="InterPro" id="IPR029063">
    <property type="entry name" value="SAM-dependent_MTases_sf"/>
</dbReference>
<comment type="caution">
    <text evidence="1">The sequence shown here is derived from an EMBL/GenBank/DDBJ whole genome shotgun (WGS) entry which is preliminary data.</text>
</comment>
<evidence type="ECO:0008006" key="3">
    <source>
        <dbReference type="Google" id="ProtNLM"/>
    </source>
</evidence>
<dbReference type="Proteomes" id="UP001500954">
    <property type="component" value="Unassembled WGS sequence"/>
</dbReference>
<protein>
    <recommendedName>
        <fullName evidence="3">Methyltransferase</fullName>
    </recommendedName>
</protein>
<keyword evidence="2" id="KW-1185">Reference proteome</keyword>
<proteinExistence type="predicted"/>
<evidence type="ECO:0000313" key="2">
    <source>
        <dbReference type="Proteomes" id="UP001500954"/>
    </source>
</evidence>
<name>A0ABP6Y9D5_9FLAO</name>
<reference evidence="2" key="1">
    <citation type="journal article" date="2019" name="Int. J. Syst. Evol. Microbiol.">
        <title>The Global Catalogue of Microorganisms (GCM) 10K type strain sequencing project: providing services to taxonomists for standard genome sequencing and annotation.</title>
        <authorList>
            <consortium name="The Broad Institute Genomics Platform"/>
            <consortium name="The Broad Institute Genome Sequencing Center for Infectious Disease"/>
            <person name="Wu L."/>
            <person name="Ma J."/>
        </authorList>
    </citation>
    <scope>NUCLEOTIDE SEQUENCE [LARGE SCALE GENOMIC DNA]</scope>
    <source>
        <strain evidence="2">JCM 17111</strain>
    </source>
</reference>
<sequence length="105" mass="12711">MRKSEFENMILSIKRTIKNNGLIIMSLRNYLDPEFLEYSLTEKPIEPNTYVKKDACCKIRYYIENNRLRDLFVNFEILYYFEGLSPDKYQEVEYHGDSYIICKKV</sequence>
<accession>A0ABP6Y9D5</accession>
<gene>
    <name evidence="1" type="ORF">GCM10022395_30080</name>
</gene>
<dbReference type="EMBL" id="BAABCY010000079">
    <property type="protein sequence ID" value="GAA3579395.1"/>
    <property type="molecule type" value="Genomic_DNA"/>
</dbReference>
<dbReference type="Gene3D" id="3.40.50.150">
    <property type="entry name" value="Vaccinia Virus protein VP39"/>
    <property type="match status" value="1"/>
</dbReference>
<evidence type="ECO:0000313" key="1">
    <source>
        <dbReference type="EMBL" id="GAA3579395.1"/>
    </source>
</evidence>